<feature type="transmembrane region" description="Helical" evidence="1">
    <location>
        <begin position="31"/>
        <end position="55"/>
    </location>
</feature>
<protein>
    <submittedName>
        <fullName evidence="2">Uncharacterized protein</fullName>
    </submittedName>
</protein>
<keyword evidence="1" id="KW-1133">Transmembrane helix</keyword>
<proteinExistence type="predicted"/>
<sequence>MEVSCISPFTTFAVLFPVFDSTRRATQDKKYCFLLLLIIQIVFPSSIPIFSASFFSTYLWKFNWKFILRQNWKNHVVHICNHIVVPFWLSQLNAFHSCLGK</sequence>
<name>A0A7S3PB32_9STRA</name>
<evidence type="ECO:0000256" key="1">
    <source>
        <dbReference type="SAM" id="Phobius"/>
    </source>
</evidence>
<evidence type="ECO:0000313" key="2">
    <source>
        <dbReference type="EMBL" id="CAE0432495.1"/>
    </source>
</evidence>
<reference evidence="2" key="1">
    <citation type="submission" date="2021-01" db="EMBL/GenBank/DDBJ databases">
        <authorList>
            <person name="Corre E."/>
            <person name="Pelletier E."/>
            <person name="Niang G."/>
            <person name="Scheremetjew M."/>
            <person name="Finn R."/>
            <person name="Kale V."/>
            <person name="Holt S."/>
            <person name="Cochrane G."/>
            <person name="Meng A."/>
            <person name="Brown T."/>
            <person name="Cohen L."/>
        </authorList>
    </citation>
    <scope>NUCLEOTIDE SEQUENCE</scope>
    <source>
        <strain evidence="2">GSBS06</strain>
    </source>
</reference>
<dbReference type="AlphaFoldDB" id="A0A7S3PB32"/>
<gene>
    <name evidence="2" type="ORF">ASTO00021_LOCUS2821</name>
</gene>
<keyword evidence="1" id="KW-0812">Transmembrane</keyword>
<organism evidence="2">
    <name type="scientific">Aplanochytrium stocchinoi</name>
    <dbReference type="NCBI Taxonomy" id="215587"/>
    <lineage>
        <taxon>Eukaryota</taxon>
        <taxon>Sar</taxon>
        <taxon>Stramenopiles</taxon>
        <taxon>Bigyra</taxon>
        <taxon>Labyrinthulomycetes</taxon>
        <taxon>Thraustochytrida</taxon>
        <taxon>Thraustochytriidae</taxon>
        <taxon>Aplanochytrium</taxon>
    </lineage>
</organism>
<keyword evidence="1" id="KW-0472">Membrane</keyword>
<dbReference type="EMBL" id="HBIN01004047">
    <property type="protein sequence ID" value="CAE0432495.1"/>
    <property type="molecule type" value="Transcribed_RNA"/>
</dbReference>
<accession>A0A7S3PB32</accession>